<dbReference type="PANTHER" id="PTHR42978:SF7">
    <property type="entry name" value="METALLO-HYDROLASE RV2300C-RELATED"/>
    <property type="match status" value="1"/>
</dbReference>
<feature type="domain" description="Metallo-beta-lactamase" evidence="6">
    <location>
        <begin position="19"/>
        <end position="249"/>
    </location>
</feature>
<evidence type="ECO:0000256" key="5">
    <source>
        <dbReference type="ARBA" id="ARBA00022833"/>
    </source>
</evidence>
<dbReference type="CDD" id="cd07742">
    <property type="entry name" value="metallo-hydrolase-like_MBL-fold"/>
    <property type="match status" value="1"/>
</dbReference>
<dbReference type="InterPro" id="IPR051013">
    <property type="entry name" value="MBL_superfamily_lactonases"/>
</dbReference>
<dbReference type="GO" id="GO:0016787">
    <property type="term" value="F:hydrolase activity"/>
    <property type="evidence" value="ECO:0007669"/>
    <property type="project" value="UniProtKB-KW"/>
</dbReference>
<keyword evidence="4 7" id="KW-0378">Hydrolase</keyword>
<evidence type="ECO:0000256" key="2">
    <source>
        <dbReference type="ARBA" id="ARBA00007749"/>
    </source>
</evidence>
<dbReference type="SMART" id="SM00849">
    <property type="entry name" value="Lactamase_B"/>
    <property type="match status" value="1"/>
</dbReference>
<evidence type="ECO:0000256" key="3">
    <source>
        <dbReference type="ARBA" id="ARBA00022723"/>
    </source>
</evidence>
<dbReference type="Pfam" id="PF00753">
    <property type="entry name" value="Lactamase_B"/>
    <property type="match status" value="1"/>
</dbReference>
<dbReference type="PANTHER" id="PTHR42978">
    <property type="entry name" value="QUORUM-QUENCHING LACTONASE YTNP-RELATED-RELATED"/>
    <property type="match status" value="1"/>
</dbReference>
<protein>
    <submittedName>
        <fullName evidence="7">Glyoxylase-like metal-dependent hydrolase (Beta-lactamase superfamily II)</fullName>
    </submittedName>
</protein>
<keyword evidence="8" id="KW-1185">Reference proteome</keyword>
<dbReference type="InterPro" id="IPR036866">
    <property type="entry name" value="RibonucZ/Hydroxyglut_hydro"/>
</dbReference>
<keyword evidence="5" id="KW-0862">Zinc</keyword>
<accession>A0A318HH86</accession>
<organism evidence="7 8">
    <name type="scientific">Mycolicibacterium moriokaense</name>
    <dbReference type="NCBI Taxonomy" id="39691"/>
    <lineage>
        <taxon>Bacteria</taxon>
        <taxon>Bacillati</taxon>
        <taxon>Actinomycetota</taxon>
        <taxon>Actinomycetes</taxon>
        <taxon>Mycobacteriales</taxon>
        <taxon>Mycobacteriaceae</taxon>
        <taxon>Mycolicibacterium</taxon>
    </lineage>
</organism>
<dbReference type="RefSeq" id="WP_110317558.1">
    <property type="nucleotide sequence ID" value="NZ_QJJU01000012.1"/>
</dbReference>
<dbReference type="Proteomes" id="UP000247781">
    <property type="component" value="Unassembled WGS sequence"/>
</dbReference>
<dbReference type="OrthoDB" id="3196337at2"/>
<dbReference type="SUPFAM" id="SSF56281">
    <property type="entry name" value="Metallo-hydrolase/oxidoreductase"/>
    <property type="match status" value="1"/>
</dbReference>
<comment type="cofactor">
    <cofactor evidence="1">
        <name>Zn(2+)</name>
        <dbReference type="ChEBI" id="CHEBI:29105"/>
    </cofactor>
</comment>
<evidence type="ECO:0000256" key="1">
    <source>
        <dbReference type="ARBA" id="ARBA00001947"/>
    </source>
</evidence>
<reference evidence="8" key="1">
    <citation type="submission" date="2018-05" db="EMBL/GenBank/DDBJ databases">
        <authorList>
            <person name="Deangelis K."/>
            <person name="Huntemann M."/>
            <person name="Clum A."/>
            <person name="Pillay M."/>
            <person name="Palaniappan K."/>
            <person name="Varghese N."/>
            <person name="Mikhailova N."/>
            <person name="Stamatis D."/>
            <person name="Reddy T."/>
            <person name="Daum C."/>
            <person name="Shapiro N."/>
            <person name="Ivanova N."/>
            <person name="Kyrpides N."/>
            <person name="Woyke T."/>
        </authorList>
    </citation>
    <scope>NUCLEOTIDE SEQUENCE [LARGE SCALE GENOMIC DNA]</scope>
    <source>
        <strain evidence="8">GAS496</strain>
    </source>
</reference>
<evidence type="ECO:0000259" key="6">
    <source>
        <dbReference type="SMART" id="SM00849"/>
    </source>
</evidence>
<dbReference type="Gene3D" id="3.60.15.10">
    <property type="entry name" value="Ribonuclease Z/Hydroxyacylglutathione hydrolase-like"/>
    <property type="match status" value="1"/>
</dbReference>
<comment type="similarity">
    <text evidence="2">Belongs to the metallo-beta-lactamase superfamily.</text>
</comment>
<comment type="caution">
    <text evidence="7">The sequence shown here is derived from an EMBL/GenBank/DDBJ whole genome shotgun (WGS) entry which is preliminary data.</text>
</comment>
<sequence length="261" mass="29152">MKVHHLNCGNMRMPTAPMVCHVLLIETDNGLVLVDSGFGSHDCLDPAKRVGPTRHVVRPLFDHGETAAHQIERLGFRREDVRHIVITHLDVDHIGGLSDFPDADIHVTAAEALGAIRSPSWREKIRYRSAQWAHGHNIVEHHPHGEKWRGFAAAKELDEISPGIALIALPGHTRGHACVAVDGGHRWVLHCGDAFYHYGTLDGKSHVPRALTAMESFIAWDLKRVRDNHARLAELYERQDPDLFVVCSHDPTLFKRALATA</sequence>
<dbReference type="InterPro" id="IPR001279">
    <property type="entry name" value="Metallo-B-lactamas"/>
</dbReference>
<reference evidence="7 8" key="2">
    <citation type="submission" date="2018-06" db="EMBL/GenBank/DDBJ databases">
        <title>Sequencing of bacterial isolates from soil warming experiment in Harvard Forest, Massachusetts, USA.</title>
        <authorList>
            <person name="Deangelis K.PhD."/>
        </authorList>
    </citation>
    <scope>NUCLEOTIDE SEQUENCE [LARGE SCALE GENOMIC DNA]</scope>
    <source>
        <strain evidence="7 8">GAS496</strain>
    </source>
</reference>
<keyword evidence="3" id="KW-0479">Metal-binding</keyword>
<dbReference type="EMBL" id="QJJU01000012">
    <property type="protein sequence ID" value="PXX06857.1"/>
    <property type="molecule type" value="Genomic_DNA"/>
</dbReference>
<evidence type="ECO:0000313" key="7">
    <source>
        <dbReference type="EMBL" id="PXX06857.1"/>
    </source>
</evidence>
<proteinExistence type="inferred from homology"/>
<gene>
    <name evidence="7" type="ORF">C8E89_11267</name>
</gene>
<evidence type="ECO:0000256" key="4">
    <source>
        <dbReference type="ARBA" id="ARBA00022801"/>
    </source>
</evidence>
<name>A0A318HH86_9MYCO</name>
<dbReference type="AlphaFoldDB" id="A0A318HH86"/>
<evidence type="ECO:0000313" key="8">
    <source>
        <dbReference type="Proteomes" id="UP000247781"/>
    </source>
</evidence>
<dbReference type="GO" id="GO:0046872">
    <property type="term" value="F:metal ion binding"/>
    <property type="evidence" value="ECO:0007669"/>
    <property type="project" value="UniProtKB-KW"/>
</dbReference>